<dbReference type="InParanoid" id="A0A165Z7K0"/>
<sequence length="180" mass="19369">MAEFSAQQRAALAAAHAQLRDVGLSHLLDTTVLSTSAHTTPLTTSVPTAHTVQPSLPSSDSDPPPNLAVLYPHPAILATRHRPPPATVLSAYDIALGLNKITRESSAYALILHLPNHIVEFPQSGSSANERIAHIFSVDPDAIYHPKDDFQYSFDKGHGAKENKICQLLRDGTGTPVLCR</sequence>
<keyword evidence="3" id="KW-1185">Reference proteome</keyword>
<evidence type="ECO:0000256" key="1">
    <source>
        <dbReference type="SAM" id="MobiDB-lite"/>
    </source>
</evidence>
<dbReference type="EMBL" id="KV426519">
    <property type="protein sequence ID" value="KZV80129.1"/>
    <property type="molecule type" value="Genomic_DNA"/>
</dbReference>
<accession>A0A165Z7K0</accession>
<evidence type="ECO:0000313" key="2">
    <source>
        <dbReference type="EMBL" id="KZV80129.1"/>
    </source>
</evidence>
<proteinExistence type="predicted"/>
<protein>
    <submittedName>
        <fullName evidence="2">Uncharacterized protein</fullName>
    </submittedName>
</protein>
<name>A0A165Z7K0_EXIGL</name>
<reference evidence="2 3" key="1">
    <citation type="journal article" date="2016" name="Mol. Biol. Evol.">
        <title>Comparative Genomics of Early-Diverging Mushroom-Forming Fungi Provides Insights into the Origins of Lignocellulose Decay Capabilities.</title>
        <authorList>
            <person name="Nagy L.G."/>
            <person name="Riley R."/>
            <person name="Tritt A."/>
            <person name="Adam C."/>
            <person name="Daum C."/>
            <person name="Floudas D."/>
            <person name="Sun H."/>
            <person name="Yadav J.S."/>
            <person name="Pangilinan J."/>
            <person name="Larsson K.H."/>
            <person name="Matsuura K."/>
            <person name="Barry K."/>
            <person name="Labutti K."/>
            <person name="Kuo R."/>
            <person name="Ohm R.A."/>
            <person name="Bhattacharya S.S."/>
            <person name="Shirouzu T."/>
            <person name="Yoshinaga Y."/>
            <person name="Martin F.M."/>
            <person name="Grigoriev I.V."/>
            <person name="Hibbett D.S."/>
        </authorList>
    </citation>
    <scope>NUCLEOTIDE SEQUENCE [LARGE SCALE GENOMIC DNA]</scope>
    <source>
        <strain evidence="2 3">HHB12029</strain>
    </source>
</reference>
<feature type="region of interest" description="Disordered" evidence="1">
    <location>
        <begin position="38"/>
        <end position="67"/>
    </location>
</feature>
<evidence type="ECO:0000313" key="3">
    <source>
        <dbReference type="Proteomes" id="UP000077266"/>
    </source>
</evidence>
<dbReference type="OrthoDB" id="3268409at2759"/>
<organism evidence="2 3">
    <name type="scientific">Exidia glandulosa HHB12029</name>
    <dbReference type="NCBI Taxonomy" id="1314781"/>
    <lineage>
        <taxon>Eukaryota</taxon>
        <taxon>Fungi</taxon>
        <taxon>Dikarya</taxon>
        <taxon>Basidiomycota</taxon>
        <taxon>Agaricomycotina</taxon>
        <taxon>Agaricomycetes</taxon>
        <taxon>Auriculariales</taxon>
        <taxon>Exidiaceae</taxon>
        <taxon>Exidia</taxon>
    </lineage>
</organism>
<feature type="compositionally biased region" description="Polar residues" evidence="1">
    <location>
        <begin position="38"/>
        <end position="53"/>
    </location>
</feature>
<gene>
    <name evidence="2" type="ORF">EXIGLDRAFT_781386</name>
</gene>
<dbReference type="AlphaFoldDB" id="A0A165Z7K0"/>
<dbReference type="Proteomes" id="UP000077266">
    <property type="component" value="Unassembled WGS sequence"/>
</dbReference>